<dbReference type="EMBL" id="SJKB01000021">
    <property type="protein sequence ID" value="TCC52105.1"/>
    <property type="molecule type" value="Genomic_DNA"/>
</dbReference>
<dbReference type="Proteomes" id="UP000291144">
    <property type="component" value="Unassembled WGS sequence"/>
</dbReference>
<keyword evidence="3" id="KW-1185">Reference proteome</keyword>
<feature type="domain" description="DUF4326" evidence="1">
    <location>
        <begin position="18"/>
        <end position="99"/>
    </location>
</feature>
<proteinExistence type="predicted"/>
<evidence type="ECO:0000313" key="3">
    <source>
        <dbReference type="Proteomes" id="UP000291144"/>
    </source>
</evidence>
<gene>
    <name evidence="2" type="ORF">E0H73_39880</name>
</gene>
<organism evidence="2 3">
    <name type="scientific">Kribbella pittospori</name>
    <dbReference type="NCBI Taxonomy" id="722689"/>
    <lineage>
        <taxon>Bacteria</taxon>
        <taxon>Bacillati</taxon>
        <taxon>Actinomycetota</taxon>
        <taxon>Actinomycetes</taxon>
        <taxon>Propionibacteriales</taxon>
        <taxon>Kribbellaceae</taxon>
        <taxon>Kribbella</taxon>
    </lineage>
</organism>
<sequence>MKTQRTTVVNLKGHCDDPEYADVVYVGRATYRGGWHLDASPFASPYRPGADGSREQVIEKYKTWLLEQPHLLARVAELRGRRLGCWCAPLPCHAQVLAELADKGAV</sequence>
<comment type="caution">
    <text evidence="2">The sequence shown here is derived from an EMBL/GenBank/DDBJ whole genome shotgun (WGS) entry which is preliminary data.</text>
</comment>
<evidence type="ECO:0000259" key="1">
    <source>
        <dbReference type="Pfam" id="PF14216"/>
    </source>
</evidence>
<dbReference type="AlphaFoldDB" id="A0A4R0KA21"/>
<reference evidence="2 3" key="1">
    <citation type="submission" date="2019-02" db="EMBL/GenBank/DDBJ databases">
        <title>Kribbella capetownensis sp. nov. and Kribbella speibonae sp. nov., isolated from soil.</title>
        <authorList>
            <person name="Curtis S.M."/>
            <person name="Norton I."/>
            <person name="Everest G.J."/>
            <person name="Meyers P.R."/>
        </authorList>
    </citation>
    <scope>NUCLEOTIDE SEQUENCE [LARGE SCALE GENOMIC DNA]</scope>
    <source>
        <strain evidence="2 3">NRRL B-24813</strain>
    </source>
</reference>
<dbReference type="Pfam" id="PF14216">
    <property type="entry name" value="DUF4326"/>
    <property type="match status" value="1"/>
</dbReference>
<protein>
    <submittedName>
        <fullName evidence="2">DUF4326 domain-containing protein</fullName>
    </submittedName>
</protein>
<accession>A0A4R0KA21</accession>
<dbReference type="OrthoDB" id="3483205at2"/>
<name>A0A4R0KA21_9ACTN</name>
<evidence type="ECO:0000313" key="2">
    <source>
        <dbReference type="EMBL" id="TCC52105.1"/>
    </source>
</evidence>
<dbReference type="InterPro" id="IPR025475">
    <property type="entry name" value="DUF4326"/>
</dbReference>
<dbReference type="RefSeq" id="WP_131365525.1">
    <property type="nucleotide sequence ID" value="NZ_SJKB01000021.1"/>
</dbReference>